<dbReference type="PANTHER" id="PTHR20854">
    <property type="entry name" value="INOSITOL MONOPHOSPHATASE"/>
    <property type="match status" value="1"/>
</dbReference>
<dbReference type="RefSeq" id="WP_099334426.1">
    <property type="nucleotide sequence ID" value="NZ_NWVW01000007.1"/>
</dbReference>
<sequence length="257" mass="29211">MEEKLQKRLSKHYHNMNAFIQDCIKANKQIYEYIHTHMSSTDIKTTGNIGFGGDDSLTIDLKAESIFINHLNKYGNIYSEESGYISSNKKTNIIIDPIDGSDNLASNLPYYGTSVALEENNKIIAAVICNLATGIISYKTKDSGIEKLELKTLKPINNFKIENSKFGVFERAYTHPKLCQKLFNKNIKYRSLGAIALSLCDARNYKFVLFHGSLRQFDIAAGVFMCEELNLYQNDEFLIVAKSIYDFNLIKDTINKL</sequence>
<dbReference type="EMBL" id="NWVW01000007">
    <property type="protein sequence ID" value="PHO09824.1"/>
    <property type="molecule type" value="Genomic_DNA"/>
</dbReference>
<proteinExistence type="predicted"/>
<keyword evidence="2" id="KW-1185">Reference proteome</keyword>
<dbReference type="PANTHER" id="PTHR20854:SF4">
    <property type="entry name" value="INOSITOL-1-MONOPHOSPHATASE-RELATED"/>
    <property type="match status" value="1"/>
</dbReference>
<organism evidence="1 2">
    <name type="scientific">Malaciobacter canalis</name>
    <dbReference type="NCBI Taxonomy" id="1912871"/>
    <lineage>
        <taxon>Bacteria</taxon>
        <taxon>Pseudomonadati</taxon>
        <taxon>Campylobacterota</taxon>
        <taxon>Epsilonproteobacteria</taxon>
        <taxon>Campylobacterales</taxon>
        <taxon>Arcobacteraceae</taxon>
        <taxon>Malaciobacter</taxon>
    </lineage>
</organism>
<dbReference type="InterPro" id="IPR000760">
    <property type="entry name" value="Inositol_monophosphatase-like"/>
</dbReference>
<name>A0ABX4LTJ2_9BACT</name>
<dbReference type="Pfam" id="PF00459">
    <property type="entry name" value="Inositol_P"/>
    <property type="match status" value="1"/>
</dbReference>
<gene>
    <name evidence="1" type="ORF">CPG37_07370</name>
</gene>
<reference evidence="1 2" key="1">
    <citation type="submission" date="2017-09" db="EMBL/GenBank/DDBJ databases">
        <authorList>
            <person name="Perez-Cataluna A."/>
            <person name="Figueras M.J."/>
            <person name="Salas-Masso N."/>
        </authorList>
    </citation>
    <scope>NUCLEOTIDE SEQUENCE [LARGE SCALE GENOMIC DNA]</scope>
    <source>
        <strain evidence="1 2">F138-33</strain>
    </source>
</reference>
<evidence type="ECO:0000313" key="1">
    <source>
        <dbReference type="EMBL" id="PHO09824.1"/>
    </source>
</evidence>
<dbReference type="Gene3D" id="3.30.540.10">
    <property type="entry name" value="Fructose-1,6-Bisphosphatase, subunit A, domain 1"/>
    <property type="match status" value="1"/>
</dbReference>
<dbReference type="SUPFAM" id="SSF56655">
    <property type="entry name" value="Carbohydrate phosphatase"/>
    <property type="match status" value="1"/>
</dbReference>
<dbReference type="Proteomes" id="UP000221384">
    <property type="component" value="Unassembled WGS sequence"/>
</dbReference>
<comment type="caution">
    <text evidence="1">The sequence shown here is derived from an EMBL/GenBank/DDBJ whole genome shotgun (WGS) entry which is preliminary data.</text>
</comment>
<accession>A0ABX4LTJ2</accession>
<protein>
    <submittedName>
        <fullName evidence="1">Inositol phosphatase</fullName>
    </submittedName>
</protein>
<evidence type="ECO:0000313" key="2">
    <source>
        <dbReference type="Proteomes" id="UP000221384"/>
    </source>
</evidence>